<evidence type="ECO:0000313" key="1">
    <source>
        <dbReference type="EMBL" id="QHT06452.1"/>
    </source>
</evidence>
<sequence>MTFTTGKDIKTKPAVVKIKPLPKAGDYMSLKSLKKSKECKSCGGD</sequence>
<dbReference type="EMBL" id="MN739468">
    <property type="protein sequence ID" value="QHT06452.1"/>
    <property type="molecule type" value="Genomic_DNA"/>
</dbReference>
<protein>
    <submittedName>
        <fullName evidence="1">Uncharacterized protein</fullName>
    </submittedName>
</protein>
<organism evidence="1">
    <name type="scientific">viral metagenome</name>
    <dbReference type="NCBI Taxonomy" id="1070528"/>
    <lineage>
        <taxon>unclassified sequences</taxon>
        <taxon>metagenomes</taxon>
        <taxon>organismal metagenomes</taxon>
    </lineage>
</organism>
<reference evidence="1" key="1">
    <citation type="journal article" date="2020" name="Nature">
        <title>Giant virus diversity and host interactions through global metagenomics.</title>
        <authorList>
            <person name="Schulz F."/>
            <person name="Roux S."/>
            <person name="Paez-Espino D."/>
            <person name="Jungbluth S."/>
            <person name="Walsh D.A."/>
            <person name="Denef V.J."/>
            <person name="McMahon K.D."/>
            <person name="Konstantinidis K.T."/>
            <person name="Eloe-Fadrosh E.A."/>
            <person name="Kyrpides N.C."/>
            <person name="Woyke T."/>
        </authorList>
    </citation>
    <scope>NUCLEOTIDE SEQUENCE</scope>
    <source>
        <strain evidence="1">GVMAG-M-3300021425-30</strain>
    </source>
</reference>
<dbReference type="AlphaFoldDB" id="A0A6C0CQN3"/>
<accession>A0A6C0CQN3</accession>
<name>A0A6C0CQN3_9ZZZZ</name>
<proteinExistence type="predicted"/>